<dbReference type="Proteomes" id="UP001054945">
    <property type="component" value="Unassembled WGS sequence"/>
</dbReference>
<proteinExistence type="predicted"/>
<name>A0AAV4MVR0_CAEEX</name>
<gene>
    <name evidence="1" type="ORF">CEXT_754221</name>
</gene>
<keyword evidence="2" id="KW-1185">Reference proteome</keyword>
<organism evidence="1 2">
    <name type="scientific">Caerostris extrusa</name>
    <name type="common">Bark spider</name>
    <name type="synonym">Caerostris bankana</name>
    <dbReference type="NCBI Taxonomy" id="172846"/>
    <lineage>
        <taxon>Eukaryota</taxon>
        <taxon>Metazoa</taxon>
        <taxon>Ecdysozoa</taxon>
        <taxon>Arthropoda</taxon>
        <taxon>Chelicerata</taxon>
        <taxon>Arachnida</taxon>
        <taxon>Araneae</taxon>
        <taxon>Araneomorphae</taxon>
        <taxon>Entelegynae</taxon>
        <taxon>Araneoidea</taxon>
        <taxon>Araneidae</taxon>
        <taxon>Caerostris</taxon>
    </lineage>
</organism>
<protein>
    <submittedName>
        <fullName evidence="1">Uncharacterized protein</fullName>
    </submittedName>
</protein>
<evidence type="ECO:0000313" key="1">
    <source>
        <dbReference type="EMBL" id="GIX75462.1"/>
    </source>
</evidence>
<reference evidence="1 2" key="1">
    <citation type="submission" date="2021-06" db="EMBL/GenBank/DDBJ databases">
        <title>Caerostris extrusa draft genome.</title>
        <authorList>
            <person name="Kono N."/>
            <person name="Arakawa K."/>
        </authorList>
    </citation>
    <scope>NUCLEOTIDE SEQUENCE [LARGE SCALE GENOMIC DNA]</scope>
</reference>
<dbReference type="AlphaFoldDB" id="A0AAV4MVR0"/>
<dbReference type="EMBL" id="BPLR01002589">
    <property type="protein sequence ID" value="GIX75462.1"/>
    <property type="molecule type" value="Genomic_DNA"/>
</dbReference>
<sequence>MKFILNNLFWQISEELLMFEARFDLGVLYFSKISETNSPILKQTSNIRDLLIRFPETQLIILAWIENTRGLNRESFHPKLHVSNTGGTIVPASVE</sequence>
<accession>A0AAV4MVR0</accession>
<evidence type="ECO:0000313" key="2">
    <source>
        <dbReference type="Proteomes" id="UP001054945"/>
    </source>
</evidence>
<comment type="caution">
    <text evidence="1">The sequence shown here is derived from an EMBL/GenBank/DDBJ whole genome shotgun (WGS) entry which is preliminary data.</text>
</comment>